<feature type="region of interest" description="Disordered" evidence="1">
    <location>
        <begin position="1645"/>
        <end position="1727"/>
    </location>
</feature>
<feature type="compositionally biased region" description="Basic and acidic residues" evidence="1">
    <location>
        <begin position="837"/>
        <end position="851"/>
    </location>
</feature>
<feature type="compositionally biased region" description="Basic and acidic residues" evidence="1">
    <location>
        <begin position="2115"/>
        <end position="2126"/>
    </location>
</feature>
<feature type="compositionally biased region" description="Polar residues" evidence="1">
    <location>
        <begin position="512"/>
        <end position="522"/>
    </location>
</feature>
<protein>
    <submittedName>
        <fullName evidence="2">Uncharacterized protein</fullName>
    </submittedName>
</protein>
<feature type="compositionally biased region" description="Basic and acidic residues" evidence="1">
    <location>
        <begin position="588"/>
        <end position="606"/>
    </location>
</feature>
<dbReference type="PANTHER" id="PTHR48125:SF10">
    <property type="entry name" value="OS12G0136300 PROTEIN"/>
    <property type="match status" value="1"/>
</dbReference>
<gene>
    <name evidence="2" type="ORF">NQ318_006620</name>
</gene>
<feature type="compositionally biased region" description="Basic and acidic residues" evidence="1">
    <location>
        <begin position="876"/>
        <end position="908"/>
    </location>
</feature>
<keyword evidence="3" id="KW-1185">Reference proteome</keyword>
<proteinExistence type="predicted"/>
<feature type="compositionally biased region" description="Basic and acidic residues" evidence="1">
    <location>
        <begin position="329"/>
        <end position="347"/>
    </location>
</feature>
<reference evidence="2" key="1">
    <citation type="journal article" date="2023" name="Insect Mol. Biol.">
        <title>Genome sequencing provides insights into the evolution of gene families encoding plant cell wall-degrading enzymes in longhorned beetles.</title>
        <authorList>
            <person name="Shin N.R."/>
            <person name="Okamura Y."/>
            <person name="Kirsch R."/>
            <person name="Pauchet Y."/>
        </authorList>
    </citation>
    <scope>NUCLEOTIDE SEQUENCE</scope>
    <source>
        <strain evidence="2">AMC_N1</strain>
    </source>
</reference>
<feature type="region of interest" description="Disordered" evidence="1">
    <location>
        <begin position="2066"/>
        <end position="2245"/>
    </location>
</feature>
<feature type="region of interest" description="Disordered" evidence="1">
    <location>
        <begin position="1311"/>
        <end position="1339"/>
    </location>
</feature>
<feature type="region of interest" description="Disordered" evidence="1">
    <location>
        <begin position="407"/>
        <end position="934"/>
    </location>
</feature>
<feature type="region of interest" description="Disordered" evidence="1">
    <location>
        <begin position="1971"/>
        <end position="2054"/>
    </location>
</feature>
<feature type="compositionally biased region" description="Basic and acidic residues" evidence="1">
    <location>
        <begin position="434"/>
        <end position="474"/>
    </location>
</feature>
<feature type="compositionally biased region" description="Basic and acidic residues" evidence="1">
    <location>
        <begin position="771"/>
        <end position="829"/>
    </location>
</feature>
<evidence type="ECO:0000313" key="2">
    <source>
        <dbReference type="EMBL" id="KAJ8937757.1"/>
    </source>
</evidence>
<dbReference type="EMBL" id="JAPWTK010000621">
    <property type="protein sequence ID" value="KAJ8937757.1"/>
    <property type="molecule type" value="Genomic_DNA"/>
</dbReference>
<feature type="compositionally biased region" description="Basic residues" evidence="1">
    <location>
        <begin position="1592"/>
        <end position="1603"/>
    </location>
</feature>
<feature type="compositionally biased region" description="Low complexity" evidence="1">
    <location>
        <begin position="148"/>
        <end position="160"/>
    </location>
</feature>
<feature type="compositionally biased region" description="Polar residues" evidence="1">
    <location>
        <begin position="2094"/>
        <end position="2105"/>
    </location>
</feature>
<name>A0AAV8XG35_9CUCU</name>
<feature type="compositionally biased region" description="Basic residues" evidence="1">
    <location>
        <begin position="2066"/>
        <end position="2078"/>
    </location>
</feature>
<feature type="compositionally biased region" description="Low complexity" evidence="1">
    <location>
        <begin position="1660"/>
        <end position="1678"/>
    </location>
</feature>
<feature type="compositionally biased region" description="Low complexity" evidence="1">
    <location>
        <begin position="1316"/>
        <end position="1330"/>
    </location>
</feature>
<evidence type="ECO:0000313" key="3">
    <source>
        <dbReference type="Proteomes" id="UP001162162"/>
    </source>
</evidence>
<feature type="compositionally biased region" description="Basic and acidic residues" evidence="1">
    <location>
        <begin position="731"/>
        <end position="761"/>
    </location>
</feature>
<feature type="compositionally biased region" description="Polar residues" evidence="1">
    <location>
        <begin position="1708"/>
        <end position="1717"/>
    </location>
</feature>
<feature type="compositionally biased region" description="Basic and acidic residues" evidence="1">
    <location>
        <begin position="690"/>
        <end position="723"/>
    </location>
</feature>
<feature type="compositionally biased region" description="Basic and acidic residues" evidence="1">
    <location>
        <begin position="523"/>
        <end position="540"/>
    </location>
</feature>
<feature type="compositionally biased region" description="Basic and acidic residues" evidence="1">
    <location>
        <begin position="1649"/>
        <end position="1659"/>
    </location>
</feature>
<comment type="caution">
    <text evidence="2">The sequence shown here is derived from an EMBL/GenBank/DDBJ whole genome shotgun (WGS) entry which is preliminary data.</text>
</comment>
<organism evidence="2 3">
    <name type="scientific">Aromia moschata</name>
    <dbReference type="NCBI Taxonomy" id="1265417"/>
    <lineage>
        <taxon>Eukaryota</taxon>
        <taxon>Metazoa</taxon>
        <taxon>Ecdysozoa</taxon>
        <taxon>Arthropoda</taxon>
        <taxon>Hexapoda</taxon>
        <taxon>Insecta</taxon>
        <taxon>Pterygota</taxon>
        <taxon>Neoptera</taxon>
        <taxon>Endopterygota</taxon>
        <taxon>Coleoptera</taxon>
        <taxon>Polyphaga</taxon>
        <taxon>Cucujiformia</taxon>
        <taxon>Chrysomeloidea</taxon>
        <taxon>Cerambycidae</taxon>
        <taxon>Cerambycinae</taxon>
        <taxon>Callichromatini</taxon>
        <taxon>Aromia</taxon>
    </lineage>
</organism>
<feature type="compositionally biased region" description="Basic and acidic residues" evidence="1">
    <location>
        <begin position="161"/>
        <end position="182"/>
    </location>
</feature>
<feature type="compositionally biased region" description="Basic residues" evidence="1">
    <location>
        <begin position="607"/>
        <end position="619"/>
    </location>
</feature>
<feature type="compositionally biased region" description="Pro residues" evidence="1">
    <location>
        <begin position="2209"/>
        <end position="2224"/>
    </location>
</feature>
<feature type="compositionally biased region" description="Basic and acidic residues" evidence="1">
    <location>
        <begin position="2156"/>
        <end position="2166"/>
    </location>
</feature>
<feature type="compositionally biased region" description="Polar residues" evidence="1">
    <location>
        <begin position="317"/>
        <end position="327"/>
    </location>
</feature>
<feature type="compositionally biased region" description="Pro residues" evidence="1">
    <location>
        <begin position="560"/>
        <end position="569"/>
    </location>
</feature>
<feature type="compositionally biased region" description="Polar residues" evidence="1">
    <location>
        <begin position="1530"/>
        <end position="1545"/>
    </location>
</feature>
<feature type="compositionally biased region" description="Polar residues" evidence="1">
    <location>
        <begin position="297"/>
        <end position="306"/>
    </location>
</feature>
<evidence type="ECO:0000256" key="1">
    <source>
        <dbReference type="SAM" id="MobiDB-lite"/>
    </source>
</evidence>
<feature type="compositionally biased region" description="Basic residues" evidence="1">
    <location>
        <begin position="206"/>
        <end position="215"/>
    </location>
</feature>
<feature type="compositionally biased region" description="Basic and acidic residues" evidence="1">
    <location>
        <begin position="629"/>
        <end position="642"/>
    </location>
</feature>
<feature type="compositionally biased region" description="Basic and acidic residues" evidence="1">
    <location>
        <begin position="355"/>
        <end position="386"/>
    </location>
</feature>
<sequence>MLSHKREQADLEKMKMFVQLRQDLERVRNLCYMVSRREKLSRTFFRMREQTFHKQAAVLDSAHSLPTTVVQAVIEANHGPSIYDRLYSHNEAEDHTSDFDDILARIAGVKSPTHSGDEPMPEVNGLFKDVKNNPYKKIYYNGSKRRSGSLYGSSLSSASSSDERPKDNKENRVHSSTEEEKPSIPNVAKKRGPSPRKQTNAVKTTEKRRPKKHMPRWTPAVMRRSSPPKKEWGQGSRSRLSQVERELGDSCSDSDELVPIRTTPKTDNQKNVKHMSSIYSDSDSSDVSMKNDDKSSNATNDSQNMLRTKAALKEFSQKPSTSKSPNKSRAKDHVLPIEEPSKVEEKPKHKTKLKPVKDGKEPKEEERFKEVKEKKKEKESKTQDVFDIDKEVEKVDAQEVLAYVPQRQAAKKAAEHIKSGLGKPFPTATEPSPDPEKAKKESEPKAKKEPENKKTETKKEPEPIKPAKVSESKRKSSTNSTSSSSSSTSSSSDTSTSSSSDSEEEPAKPQPRSESLFSTSPRETIKRSTAKDWPFLDKGPRPAASSGSSSSSDSSAPSSPRKPSPPPPSKTTDSPSRAAPEQPKPVRKSADKKQPAPTTKREEPPRPRGRGRGTPRGRPRTSASVSGDRVGDADVRPRDMSDGQRVGVEGEQAKGRKGKQSAGDELDSNAQKEVPKPTKLLSPIRKTDKKLKDSREPELGNLEKEIMERKVGKEGPGKTKSTLDRLFGMSEKGKQEAKPERMEKPKKESLRSHESQTHSLEKPIIAPEKLTVPERQQKSSEKLSKSTEKHVKSLEKRAKSLEKPPKPIEKSRSPEKIAKSPEKLSRSLERVTTSPERPSKPIETSHKHVEKTSMTTERTSKSTEKLTKAEQLLKSPNKDFKEQIEKKSDKESAKESPEKKLKSIEDTSNKLSSSESKENKSDSKKPATPKYTRTSDEITIADKIVNDHLQTQKANDLYNRQTEAIQDVYSATPEIAKSLLGELESEKRNTLKPTGVTNQVLQNISIFSPREKVDQAKDTDLLDWTNLDDIAISKDDEIMKGPLTWNFNTVIREDTREDSARETLNLVEKLRQELSKKSTGCDVDEATTSNEVENERVDFSEQVVPDNTGEVSDKQTPKNQPDEVVNISLEVKVQVSQAESVRHFEEATKQNEQLPPHDYGYGYNCDANLPLETNKNIPIAQHQGLTDHSAPVEGDERWVPPSDNYPNIQSVDPTNYLNDSVPHVDPHYLEQYANATTQEHHKGPSSLNSLPSQLDVRLQEDNLKSQSPSLQERIDRRISQTPLIDPASMDCMPSPSPYANIHPQAKWADSELMPNRRSSSSSAASSTSSGSRRDDEEVRMQDVRLVNHSSLDMAPYLPSQVPPFPPNSLDNFGAYADGSCYPVSLFPPPNLNTQLAFPPTGPAAMFPPAFGAPFPTPHSMPPMPKPVDESLPFSSTCTAAFTSSQHNMALTAAMVNLPPSTPKPMEQQLEEQLLATPTEPPICGQPPLTPADEVAPSPALSNTTPTANSTLPSPSTSLKSNSSAGKKSPSKPTRTSARVTSQMMNKSPAKSPGKSPRQEAAQKQSGPGRGRGDSKRGSGKSGASRPQTASRGRGRGRGRGRSSHHNDYDYIGGGTIHTKLVGTVYDLDFDDDISNDNMTDLKSMRERRKSVDVHEKKFDSFSSIRGSSPRSPKFSSPSQTSHKGRSYNADLRELRPPTPIEDSRSKTDASMASSDNDPPQIFPDVTPVLPGPVDMRTYSSNSSFDQQSYSEQNLLSAFASGTTETQVHDDIDEDFEKELHTALTAKKPVDPPPVEISSNIKVSLSDSRNQLKVKIKGPIANYTSTVAPLPPPTVDPIVVSTINSVTNNAISGASIGMSSGGTSSLRRMRKKELLRQYWTQDMNMDDPTNNTGYTAPAAPPINRTIITIPKAVASMTSIPTKEDYRDYRTGADDFFESKHHRKESKARPGALSRELRQLDLSLDDDGHLERRRSIGSAGSNNSGLSTSFDSALSKRRGRPPRPSQQPTAPKLKIKIGNNTNSIVGASGVDDKKDRIRPPKKRLATMSAADRPSVEDLKRKSMKFRKLMIKDLKTKKKKNKDRDKSEKRKKKKFKSQVQIISNQAENPTKLIIRFGKKSDGDSDKRTSGESSGAAAIVMLNENRTAEARGCAKGAGPSERDAGDDRPPLKLTPIKLKLSRCQEGSGYIMKPSTSTPPSTEKAEEAQAVQPGQPPPGPPSSPPPPPAVSSVPDSVQPLASLGKDCEVR</sequence>
<feature type="compositionally biased region" description="Low complexity" evidence="1">
    <location>
        <begin position="1499"/>
        <end position="1524"/>
    </location>
</feature>
<dbReference type="PANTHER" id="PTHR48125">
    <property type="entry name" value="LP07818P1"/>
    <property type="match status" value="1"/>
</dbReference>
<feature type="region of interest" description="Disordered" evidence="1">
    <location>
        <begin position="139"/>
        <end position="386"/>
    </location>
</feature>
<dbReference type="Proteomes" id="UP001162162">
    <property type="component" value="Unassembled WGS sequence"/>
</dbReference>
<feature type="compositionally biased region" description="Low complexity" evidence="1">
    <location>
        <begin position="541"/>
        <end position="559"/>
    </location>
</feature>
<feature type="compositionally biased region" description="Pro residues" evidence="1">
    <location>
        <begin position="1478"/>
        <end position="1489"/>
    </location>
</feature>
<feature type="compositionally biased region" description="Low complexity" evidence="1">
    <location>
        <begin position="477"/>
        <end position="500"/>
    </location>
</feature>
<feature type="region of interest" description="Disordered" evidence="1">
    <location>
        <begin position="1477"/>
        <end position="1614"/>
    </location>
</feature>
<feature type="compositionally biased region" description="Low complexity" evidence="1">
    <location>
        <begin position="2225"/>
        <end position="2234"/>
    </location>
</feature>
<feature type="compositionally biased region" description="Polar residues" evidence="1">
    <location>
        <begin position="1976"/>
        <end position="1990"/>
    </location>
</feature>
<feature type="compositionally biased region" description="Low complexity" evidence="1">
    <location>
        <begin position="276"/>
        <end position="288"/>
    </location>
</feature>
<feature type="compositionally biased region" description="Basic and acidic residues" evidence="1">
    <location>
        <begin position="1690"/>
        <end position="1707"/>
    </location>
</feature>
<feature type="compositionally biased region" description="Basic and acidic residues" evidence="1">
    <location>
        <begin position="858"/>
        <end position="868"/>
    </location>
</feature>
<feature type="compositionally biased region" description="Basic and acidic residues" evidence="1">
    <location>
        <begin position="915"/>
        <end position="925"/>
    </location>
</feature>
<accession>A0AAV8XG35</accession>